<organism evidence="5">
    <name type="scientific">Ornithinibacillus sp. 4-3</name>
    <dbReference type="NCBI Taxonomy" id="3231488"/>
    <lineage>
        <taxon>Bacteria</taxon>
        <taxon>Bacillati</taxon>
        <taxon>Bacillota</taxon>
        <taxon>Bacilli</taxon>
        <taxon>Bacillales</taxon>
        <taxon>Bacillaceae</taxon>
        <taxon>Ornithinibacillus</taxon>
    </lineage>
</organism>
<proteinExistence type="predicted"/>
<keyword evidence="5" id="KW-0121">Carboxypeptidase</keyword>
<keyword evidence="5" id="KW-0645">Protease</keyword>
<feature type="domain" description="Peptidoglycan binding-like" evidence="3">
    <location>
        <begin position="70"/>
        <end position="123"/>
    </location>
</feature>
<sequence length="347" mass="38660">MRLTKQRILFMLILLGGLLFIAACSSDNPDTSDVDNESSEKDDEEVENPEEGSSEEPVTLPEEVLHKSNTGDMVTALQHILIEIGYPIEVTGTYDEETTWAITDFQLQHEALNATGIYESETKSEIEQILEGGNQVESGENLSKPANNQAEEKSELGNPYDVLALINKVNLLPADYYPEDLTVPNVRFSFDGDDPKKQLRKVAADALEELFAAADEAGLELFALSGFRSYDRQDAIFAANAQKHGEEHANTFSARPGESEHQSGLAMDVTSPAVNYDLVIEFGETAEGKWLAENASKFGFIIRFLEGKEDITQYQYEPWHIRYVGVEVAKEVMDQGITLEEYFANKE</sequence>
<reference evidence="5" key="1">
    <citation type="submission" date="2024-07" db="EMBL/GenBank/DDBJ databases">
        <title>Halotolerant mesophilic bacterium Ornithinibacillus sp. 4-3, sp. nov., isolated from soil.</title>
        <authorList>
            <person name="Sidarenka A.V."/>
            <person name="Guliayeva D.E."/>
            <person name="Leanovich S.I."/>
            <person name="Hileuskaya K.S."/>
            <person name="Akhremchuk A.E."/>
            <person name="Sikolenko M.A."/>
            <person name="Valentovich L.N."/>
        </authorList>
    </citation>
    <scope>NUCLEOTIDE SEQUENCE</scope>
    <source>
        <strain evidence="5">4-3</strain>
    </source>
</reference>
<dbReference type="Gene3D" id="1.10.101.10">
    <property type="entry name" value="PGBD-like superfamily/PGBD"/>
    <property type="match status" value="1"/>
</dbReference>
<dbReference type="SUPFAM" id="SSF55166">
    <property type="entry name" value="Hedgehog/DD-peptidase"/>
    <property type="match status" value="1"/>
</dbReference>
<dbReference type="PANTHER" id="PTHR34385">
    <property type="entry name" value="D-ALANYL-D-ALANINE CARBOXYPEPTIDASE"/>
    <property type="match status" value="1"/>
</dbReference>
<dbReference type="Pfam" id="PF02557">
    <property type="entry name" value="VanY"/>
    <property type="match status" value="1"/>
</dbReference>
<dbReference type="InterPro" id="IPR002477">
    <property type="entry name" value="Peptidoglycan-bd-like"/>
</dbReference>
<feature type="signal peptide" evidence="2">
    <location>
        <begin position="1"/>
        <end position="22"/>
    </location>
</feature>
<evidence type="ECO:0000259" key="3">
    <source>
        <dbReference type="Pfam" id="PF01471"/>
    </source>
</evidence>
<evidence type="ECO:0000256" key="2">
    <source>
        <dbReference type="SAM" id="SignalP"/>
    </source>
</evidence>
<name>A0AB39HPC2_9BACI</name>
<accession>A0AB39HPC2</accession>
<dbReference type="PROSITE" id="PS51257">
    <property type="entry name" value="PROKAR_LIPOPROTEIN"/>
    <property type="match status" value="1"/>
</dbReference>
<evidence type="ECO:0000313" key="5">
    <source>
        <dbReference type="EMBL" id="XDK33267.1"/>
    </source>
</evidence>
<feature type="chain" id="PRO_5044246647" evidence="2">
    <location>
        <begin position="23"/>
        <end position="347"/>
    </location>
</feature>
<dbReference type="InterPro" id="IPR036366">
    <property type="entry name" value="PGBDSf"/>
</dbReference>
<dbReference type="InterPro" id="IPR009045">
    <property type="entry name" value="Zn_M74/Hedgehog-like"/>
</dbReference>
<evidence type="ECO:0000259" key="4">
    <source>
        <dbReference type="Pfam" id="PF02557"/>
    </source>
</evidence>
<dbReference type="EMBL" id="CP162599">
    <property type="protein sequence ID" value="XDK33267.1"/>
    <property type="molecule type" value="Genomic_DNA"/>
</dbReference>
<dbReference type="PANTHER" id="PTHR34385:SF1">
    <property type="entry name" value="PEPTIDOGLYCAN L-ALANYL-D-GLUTAMATE ENDOPEPTIDASE CWLK"/>
    <property type="match status" value="1"/>
</dbReference>
<gene>
    <name evidence="5" type="ORF">AB4Y30_02545</name>
</gene>
<feature type="compositionally biased region" description="Acidic residues" evidence="1">
    <location>
        <begin position="30"/>
        <end position="54"/>
    </location>
</feature>
<feature type="domain" description="D-alanyl-D-alanine carboxypeptidase-like core" evidence="4">
    <location>
        <begin position="197"/>
        <end position="325"/>
    </location>
</feature>
<dbReference type="InterPro" id="IPR052179">
    <property type="entry name" value="DD-CPase-like"/>
</dbReference>
<dbReference type="GO" id="GO:0004180">
    <property type="term" value="F:carboxypeptidase activity"/>
    <property type="evidence" value="ECO:0007669"/>
    <property type="project" value="UniProtKB-KW"/>
</dbReference>
<dbReference type="GO" id="GO:0006508">
    <property type="term" value="P:proteolysis"/>
    <property type="evidence" value="ECO:0007669"/>
    <property type="project" value="InterPro"/>
</dbReference>
<dbReference type="InterPro" id="IPR058193">
    <property type="entry name" value="VanY/YodJ_core_dom"/>
</dbReference>
<keyword evidence="5" id="KW-0378">Hydrolase</keyword>
<keyword evidence="2" id="KW-0732">Signal</keyword>
<feature type="region of interest" description="Disordered" evidence="1">
    <location>
        <begin position="29"/>
        <end position="60"/>
    </location>
</feature>
<evidence type="ECO:0000256" key="1">
    <source>
        <dbReference type="SAM" id="MobiDB-lite"/>
    </source>
</evidence>
<dbReference type="Gene3D" id="3.30.1380.10">
    <property type="match status" value="1"/>
</dbReference>
<feature type="region of interest" description="Disordered" evidence="1">
    <location>
        <begin position="133"/>
        <end position="154"/>
    </location>
</feature>
<dbReference type="InterPro" id="IPR036365">
    <property type="entry name" value="PGBD-like_sf"/>
</dbReference>
<dbReference type="SUPFAM" id="SSF47090">
    <property type="entry name" value="PGBD-like"/>
    <property type="match status" value="1"/>
</dbReference>
<protein>
    <submittedName>
        <fullName evidence="5">D-alanyl-D-alanine carboxypeptidase family protein</fullName>
    </submittedName>
</protein>
<dbReference type="InterPro" id="IPR003709">
    <property type="entry name" value="VanY-like_core_dom"/>
</dbReference>
<dbReference type="CDD" id="cd14852">
    <property type="entry name" value="LD-carboxypeptidase"/>
    <property type="match status" value="1"/>
</dbReference>
<dbReference type="RefSeq" id="WP_368653949.1">
    <property type="nucleotide sequence ID" value="NZ_CP162599.1"/>
</dbReference>
<feature type="compositionally biased region" description="Polar residues" evidence="1">
    <location>
        <begin position="135"/>
        <end position="149"/>
    </location>
</feature>
<dbReference type="Pfam" id="PF01471">
    <property type="entry name" value="PG_binding_1"/>
    <property type="match status" value="1"/>
</dbReference>
<dbReference type="AlphaFoldDB" id="A0AB39HPC2"/>